<dbReference type="EMBL" id="MKHE01000020">
    <property type="protein sequence ID" value="OWK05370.1"/>
    <property type="molecule type" value="Genomic_DNA"/>
</dbReference>
<keyword evidence="3" id="KW-1185">Reference proteome</keyword>
<comment type="caution">
    <text evidence="2">The sequence shown here is derived from an EMBL/GenBank/DDBJ whole genome shotgun (WGS) entry which is preliminary data.</text>
</comment>
<proteinExistence type="predicted"/>
<reference evidence="2 3" key="1">
    <citation type="journal article" date="2018" name="Mol. Genet. Genomics">
        <title>The red deer Cervus elaphus genome CerEla1.0: sequencing, annotating, genes, and chromosomes.</title>
        <authorList>
            <person name="Bana N.A."/>
            <person name="Nyiri A."/>
            <person name="Nagy J."/>
            <person name="Frank K."/>
            <person name="Nagy T."/>
            <person name="Steger V."/>
            <person name="Schiller M."/>
            <person name="Lakatos P."/>
            <person name="Sugar L."/>
            <person name="Horn P."/>
            <person name="Barta E."/>
            <person name="Orosz L."/>
        </authorList>
    </citation>
    <scope>NUCLEOTIDE SEQUENCE [LARGE SCALE GENOMIC DNA]</scope>
    <source>
        <strain evidence="2">Hungarian</strain>
    </source>
</reference>
<protein>
    <submittedName>
        <fullName evidence="2">CFAP45</fullName>
    </submittedName>
</protein>
<gene>
    <name evidence="2" type="ORF">Celaphus_00001830</name>
</gene>
<feature type="region of interest" description="Disordered" evidence="1">
    <location>
        <begin position="1"/>
        <end position="28"/>
    </location>
</feature>
<evidence type="ECO:0000313" key="3">
    <source>
        <dbReference type="Proteomes" id="UP000242450"/>
    </source>
</evidence>
<name>A0A212CHF4_CEREH</name>
<accession>A0A212CHF4</accession>
<sequence>MAPLSTAGVLSSASTASNRSRNRSRYRTKALSSEVDESLFGAIKVSLTQSRQGAVPWRR</sequence>
<evidence type="ECO:0000256" key="1">
    <source>
        <dbReference type="SAM" id="MobiDB-lite"/>
    </source>
</evidence>
<evidence type="ECO:0000313" key="2">
    <source>
        <dbReference type="EMBL" id="OWK05370.1"/>
    </source>
</evidence>
<dbReference type="Proteomes" id="UP000242450">
    <property type="component" value="Chromosome 20"/>
</dbReference>
<organism evidence="2 3">
    <name type="scientific">Cervus elaphus hippelaphus</name>
    <name type="common">European red deer</name>
    <dbReference type="NCBI Taxonomy" id="46360"/>
    <lineage>
        <taxon>Eukaryota</taxon>
        <taxon>Metazoa</taxon>
        <taxon>Chordata</taxon>
        <taxon>Craniata</taxon>
        <taxon>Vertebrata</taxon>
        <taxon>Euteleostomi</taxon>
        <taxon>Mammalia</taxon>
        <taxon>Eutheria</taxon>
        <taxon>Laurasiatheria</taxon>
        <taxon>Artiodactyla</taxon>
        <taxon>Ruminantia</taxon>
        <taxon>Pecora</taxon>
        <taxon>Cervidae</taxon>
        <taxon>Cervinae</taxon>
        <taxon>Cervus</taxon>
    </lineage>
</organism>
<dbReference type="AlphaFoldDB" id="A0A212CHF4"/>